<feature type="transmembrane region" description="Helical" evidence="6">
    <location>
        <begin position="424"/>
        <end position="448"/>
    </location>
</feature>
<accession>A0A562VPM4</accession>
<dbReference type="SMART" id="SM00849">
    <property type="entry name" value="Lactamase_B"/>
    <property type="match status" value="1"/>
</dbReference>
<evidence type="ECO:0000256" key="3">
    <source>
        <dbReference type="ARBA" id="ARBA00022692"/>
    </source>
</evidence>
<evidence type="ECO:0000256" key="5">
    <source>
        <dbReference type="ARBA" id="ARBA00023136"/>
    </source>
</evidence>
<feature type="domain" description="Metallo-beta-lactamase" evidence="7">
    <location>
        <begin position="543"/>
        <end position="747"/>
    </location>
</feature>
<sequence length="799" mass="87110">MERPLLLPLCALILGLCTAWFLPFSHPPTVSLVCLLFAVAALSLFRQSTILFASAVMALLFAWGFWSLQPLLHPKSADWQLSRLADGSELTMEGVVARRPENRDQGGRLTVQLDRVFRSGRLVPVGGRVLVTIGSGMPACTTGDRVRFMARLKEPRPYGLPGEFDYRRFLALRGIEVTAFAAEGKDIVLLEAAALPSLERRIDLLADRIGTGIDGALPQPEAGILRALLIGDMGKVPQGIKDAYSRTGVNHILSISGFHVGIVALMLFHLLFAACRLVPFLLLHGWVRRGLGVTVLPVILFYLLLSGSAPATVRSVVMLAAYGLALLMERETDPINALLLAALVILGLEPAALFDLSFQFSFLALWGIIVLTPLFMRPWSSLAKGIIYRLLQLLMASAAATLATLLPVAYYFHQASATGLLSNFFIVPLMGYGAVLAGFVALPLLVAYPPLAVPFLHLAGFMIHLSNWFIGYLDRLPLLPRFAPDRWQLGLFFLAMVAVTFIKRPGWRIGTTGVLLAAMFAFALLPGIRPAGVFSMMFLSVGQGESTLLTFPDGKTMLIDGGGSFRNDSYDVGERLVAPALWELGVRNIDYLVLSHPHPDHLNGLLFIARHFHIGEFWEGESVGADERYLALKYLLGERGVRCRVKRSTDPPLTVGGVRVAALSSAALTAGTSDLNDASLILRFTDGSFSLLMTGDAGQEVQRRLLAKPGQVRCSVLKVPHHGSRLTNDPDFFTAAAPRAAVVSVGYDNRFRFPAPETVANLQRSGAVVYRTDLHGTIMIEHRGPEAGFRISMPYGHFN</sequence>
<dbReference type="NCBIfam" id="TIGR00360">
    <property type="entry name" value="ComEC_N-term"/>
    <property type="match status" value="1"/>
</dbReference>
<dbReference type="Pfam" id="PF13567">
    <property type="entry name" value="DUF4131"/>
    <property type="match status" value="1"/>
</dbReference>
<feature type="transmembrane region" description="Helical" evidence="6">
    <location>
        <begin position="455"/>
        <end position="473"/>
    </location>
</feature>
<gene>
    <name evidence="8" type="ORF">JN12_01379</name>
</gene>
<dbReference type="CDD" id="cd07731">
    <property type="entry name" value="ComA-like_MBL-fold"/>
    <property type="match status" value="1"/>
</dbReference>
<keyword evidence="2" id="KW-1003">Cell membrane</keyword>
<feature type="transmembrane region" description="Helical" evidence="6">
    <location>
        <begin position="514"/>
        <end position="539"/>
    </location>
</feature>
<dbReference type="Proteomes" id="UP000319449">
    <property type="component" value="Unassembled WGS sequence"/>
</dbReference>
<evidence type="ECO:0000256" key="1">
    <source>
        <dbReference type="ARBA" id="ARBA00004651"/>
    </source>
</evidence>
<feature type="transmembrane region" description="Helical" evidence="6">
    <location>
        <begin position="286"/>
        <end position="305"/>
    </location>
</feature>
<feature type="transmembrane region" description="Helical" evidence="6">
    <location>
        <begin position="335"/>
        <end position="354"/>
    </location>
</feature>
<dbReference type="Pfam" id="PF03772">
    <property type="entry name" value="Competence"/>
    <property type="match status" value="1"/>
</dbReference>
<dbReference type="InterPro" id="IPR035681">
    <property type="entry name" value="ComA-like_MBL"/>
</dbReference>
<dbReference type="EMBL" id="VLLN01000006">
    <property type="protein sequence ID" value="TWJ19889.1"/>
    <property type="molecule type" value="Genomic_DNA"/>
</dbReference>
<feature type="transmembrane region" description="Helical" evidence="6">
    <location>
        <begin position="391"/>
        <end position="412"/>
    </location>
</feature>
<name>A0A562VPM4_9BACT</name>
<organism evidence="8 9">
    <name type="scientific">Geobacter argillaceus</name>
    <dbReference type="NCBI Taxonomy" id="345631"/>
    <lineage>
        <taxon>Bacteria</taxon>
        <taxon>Pseudomonadati</taxon>
        <taxon>Thermodesulfobacteriota</taxon>
        <taxon>Desulfuromonadia</taxon>
        <taxon>Geobacterales</taxon>
        <taxon>Geobacteraceae</taxon>
        <taxon>Geobacter</taxon>
    </lineage>
</organism>
<keyword evidence="5 6" id="KW-0472">Membrane</keyword>
<dbReference type="NCBIfam" id="TIGR00361">
    <property type="entry name" value="ComEC_Rec2"/>
    <property type="match status" value="1"/>
</dbReference>
<feature type="transmembrane region" description="Helical" evidence="6">
    <location>
        <begin position="29"/>
        <end position="45"/>
    </location>
</feature>
<feature type="transmembrane region" description="Helical" evidence="6">
    <location>
        <begin position="311"/>
        <end position="328"/>
    </location>
</feature>
<dbReference type="GO" id="GO:0030420">
    <property type="term" value="P:establishment of competence for transformation"/>
    <property type="evidence" value="ECO:0007669"/>
    <property type="project" value="InterPro"/>
</dbReference>
<dbReference type="PANTHER" id="PTHR30619:SF1">
    <property type="entry name" value="RECOMBINATION PROTEIN 2"/>
    <property type="match status" value="1"/>
</dbReference>
<keyword evidence="9" id="KW-1185">Reference proteome</keyword>
<keyword evidence="3 6" id="KW-0812">Transmembrane</keyword>
<dbReference type="InterPro" id="IPR025405">
    <property type="entry name" value="DUF4131"/>
</dbReference>
<dbReference type="InterPro" id="IPR004797">
    <property type="entry name" value="Competence_ComEC/Rec2"/>
</dbReference>
<dbReference type="InterPro" id="IPR036866">
    <property type="entry name" value="RibonucZ/Hydroxyglut_hydro"/>
</dbReference>
<dbReference type="RefSeq" id="WP_170241865.1">
    <property type="nucleotide sequence ID" value="NZ_VLLN01000006.1"/>
</dbReference>
<evidence type="ECO:0000256" key="4">
    <source>
        <dbReference type="ARBA" id="ARBA00022989"/>
    </source>
</evidence>
<dbReference type="SUPFAM" id="SSF56281">
    <property type="entry name" value="Metallo-hydrolase/oxidoreductase"/>
    <property type="match status" value="1"/>
</dbReference>
<dbReference type="AlphaFoldDB" id="A0A562VPM4"/>
<feature type="transmembrane region" description="Helical" evidence="6">
    <location>
        <begin position="360"/>
        <end position="379"/>
    </location>
</feature>
<proteinExistence type="predicted"/>
<feature type="transmembrane region" description="Helical" evidence="6">
    <location>
        <begin position="485"/>
        <end position="502"/>
    </location>
</feature>
<comment type="subcellular location">
    <subcellularLocation>
        <location evidence="1">Cell membrane</location>
        <topology evidence="1">Multi-pass membrane protein</topology>
    </subcellularLocation>
</comment>
<reference evidence="8 9" key="1">
    <citation type="submission" date="2019-07" db="EMBL/GenBank/DDBJ databases">
        <title>Genomic Encyclopedia of Archaeal and Bacterial Type Strains, Phase II (KMG-II): from individual species to whole genera.</title>
        <authorList>
            <person name="Goeker M."/>
        </authorList>
    </citation>
    <scope>NUCLEOTIDE SEQUENCE [LARGE SCALE GENOMIC DNA]</scope>
    <source>
        <strain evidence="8 9">ATCC BAA-1139</strain>
    </source>
</reference>
<dbReference type="InterPro" id="IPR052159">
    <property type="entry name" value="Competence_DNA_uptake"/>
</dbReference>
<dbReference type="Pfam" id="PF00753">
    <property type="entry name" value="Lactamase_B"/>
    <property type="match status" value="1"/>
</dbReference>
<dbReference type="PANTHER" id="PTHR30619">
    <property type="entry name" value="DNA INTERNALIZATION/COMPETENCE PROTEIN COMEC/REC2"/>
    <property type="match status" value="1"/>
</dbReference>
<dbReference type="Gene3D" id="3.60.15.10">
    <property type="entry name" value="Ribonuclease Z/Hydroxyacylglutathione hydrolase-like"/>
    <property type="match status" value="1"/>
</dbReference>
<dbReference type="GO" id="GO:0005886">
    <property type="term" value="C:plasma membrane"/>
    <property type="evidence" value="ECO:0007669"/>
    <property type="project" value="UniProtKB-SubCell"/>
</dbReference>
<comment type="caution">
    <text evidence="8">The sequence shown here is derived from an EMBL/GenBank/DDBJ whole genome shotgun (WGS) entry which is preliminary data.</text>
</comment>
<protein>
    <submittedName>
        <fullName evidence="8">Competence protein ComEC</fullName>
    </submittedName>
</protein>
<dbReference type="InterPro" id="IPR004477">
    <property type="entry name" value="ComEC_N"/>
</dbReference>
<keyword evidence="4 6" id="KW-1133">Transmembrane helix</keyword>
<evidence type="ECO:0000256" key="2">
    <source>
        <dbReference type="ARBA" id="ARBA00022475"/>
    </source>
</evidence>
<evidence type="ECO:0000256" key="6">
    <source>
        <dbReference type="SAM" id="Phobius"/>
    </source>
</evidence>
<evidence type="ECO:0000313" key="9">
    <source>
        <dbReference type="Proteomes" id="UP000319449"/>
    </source>
</evidence>
<feature type="transmembrane region" description="Helical" evidence="6">
    <location>
        <begin position="252"/>
        <end position="274"/>
    </location>
</feature>
<feature type="transmembrane region" description="Helical" evidence="6">
    <location>
        <begin position="50"/>
        <end position="68"/>
    </location>
</feature>
<evidence type="ECO:0000313" key="8">
    <source>
        <dbReference type="EMBL" id="TWJ19889.1"/>
    </source>
</evidence>
<dbReference type="InterPro" id="IPR001279">
    <property type="entry name" value="Metallo-B-lactamas"/>
</dbReference>
<evidence type="ECO:0000259" key="7">
    <source>
        <dbReference type="SMART" id="SM00849"/>
    </source>
</evidence>